<gene>
    <name evidence="1" type="ORF">J0A64_24650</name>
</gene>
<comment type="caution">
    <text evidence="1">The sequence shown here is derived from an EMBL/GenBank/DDBJ whole genome shotgun (WGS) entry which is preliminary data.</text>
</comment>
<accession>A0ABD4RDY8</accession>
<dbReference type="EMBL" id="JAFKCP010000042">
    <property type="protein sequence ID" value="MBU3769770.1"/>
    <property type="molecule type" value="Genomic_DNA"/>
</dbReference>
<reference evidence="1 2" key="1">
    <citation type="journal article" date="2021" name="Clin. Infect. Dis.">
        <title>Rapid development of cefiderocol resistance in carbapenem-resistant Enterobacter cloacae during therapy is associated with heterogeneous mutations in the catecholate siderophore receptor cira.</title>
        <authorList>
            <person name="Klein S."/>
            <person name="Boutin S."/>
            <person name="Kocer K."/>
            <person name="Fiedler M.O."/>
            <person name="Storzinger D."/>
            <person name="Weigand M.A."/>
            <person name="Tan B."/>
            <person name="Richter D."/>
            <person name="Rupp C."/>
            <person name="Mieth M."/>
            <person name="Mehrabi A."/>
            <person name="Hackert T."/>
            <person name="Zimmermann S."/>
            <person name="Heeg K."/>
            <person name="Nurjadi D."/>
        </authorList>
    </citation>
    <scope>NUCLEOTIDE SEQUENCE [LARGE SCALE GENOMIC DNA]</scope>
    <source>
        <strain evidence="1 2">BK34275</strain>
    </source>
</reference>
<name>A0ABD4RDY8_9ENTR</name>
<protein>
    <submittedName>
        <fullName evidence="1">Uncharacterized protein</fullName>
    </submittedName>
</protein>
<dbReference type="AlphaFoldDB" id="A0ABD4RDY8"/>
<feature type="non-terminal residue" evidence="1">
    <location>
        <position position="89"/>
    </location>
</feature>
<evidence type="ECO:0000313" key="2">
    <source>
        <dbReference type="Proteomes" id="UP000813349"/>
    </source>
</evidence>
<sequence length="89" mass="9408">MIGEIGNQVADIARTNGKIAATEAANEKMKTAGSDARNAAISQLKKVGKEVTDQAIHDQMYQTFYNEAFNQSGMGTGQSTQRAITAATA</sequence>
<proteinExistence type="predicted"/>
<organism evidence="1 2">
    <name type="scientific">Enterobacter roggenkampii</name>
    <dbReference type="NCBI Taxonomy" id="1812935"/>
    <lineage>
        <taxon>Bacteria</taxon>
        <taxon>Pseudomonadati</taxon>
        <taxon>Pseudomonadota</taxon>
        <taxon>Gammaproteobacteria</taxon>
        <taxon>Enterobacterales</taxon>
        <taxon>Enterobacteriaceae</taxon>
        <taxon>Enterobacter</taxon>
        <taxon>Enterobacter cloacae complex</taxon>
    </lineage>
</organism>
<evidence type="ECO:0000313" key="1">
    <source>
        <dbReference type="EMBL" id="MBU3769770.1"/>
    </source>
</evidence>
<dbReference type="Proteomes" id="UP000813349">
    <property type="component" value="Unassembled WGS sequence"/>
</dbReference>